<dbReference type="CDD" id="cd06261">
    <property type="entry name" value="TM_PBP2"/>
    <property type="match status" value="1"/>
</dbReference>
<evidence type="ECO:0000313" key="10">
    <source>
        <dbReference type="EMBL" id="GGL98108.1"/>
    </source>
</evidence>
<evidence type="ECO:0000313" key="11">
    <source>
        <dbReference type="Proteomes" id="UP000655208"/>
    </source>
</evidence>
<reference evidence="10" key="1">
    <citation type="journal article" date="2014" name="Int. J. Syst. Evol. Microbiol.">
        <title>Complete genome sequence of Corynebacterium casei LMG S-19264T (=DSM 44701T), isolated from a smear-ripened cheese.</title>
        <authorList>
            <consortium name="US DOE Joint Genome Institute (JGI-PGF)"/>
            <person name="Walter F."/>
            <person name="Albersmeier A."/>
            <person name="Kalinowski J."/>
            <person name="Ruckert C."/>
        </authorList>
    </citation>
    <scope>NUCLEOTIDE SEQUENCE</scope>
    <source>
        <strain evidence="10">CGMCC 4.7308</strain>
    </source>
</reference>
<feature type="transmembrane region" description="Helical" evidence="8">
    <location>
        <begin position="92"/>
        <end position="116"/>
    </location>
</feature>
<dbReference type="PANTHER" id="PTHR30614:SF0">
    <property type="entry name" value="L-CYSTINE TRANSPORT SYSTEM PERMEASE PROTEIN TCYL"/>
    <property type="match status" value="1"/>
</dbReference>
<dbReference type="GO" id="GO:0043190">
    <property type="term" value="C:ATP-binding cassette (ABC) transporter complex"/>
    <property type="evidence" value="ECO:0007669"/>
    <property type="project" value="InterPro"/>
</dbReference>
<feature type="transmembrane region" description="Helical" evidence="8">
    <location>
        <begin position="20"/>
        <end position="47"/>
    </location>
</feature>
<dbReference type="GO" id="GO:0022857">
    <property type="term" value="F:transmembrane transporter activity"/>
    <property type="evidence" value="ECO:0007669"/>
    <property type="project" value="InterPro"/>
</dbReference>
<feature type="domain" description="ABC transmembrane type-1" evidence="9">
    <location>
        <begin position="21"/>
        <end position="209"/>
    </location>
</feature>
<comment type="subcellular location">
    <subcellularLocation>
        <location evidence="1 8">Cell membrane</location>
        <topology evidence="1 8">Multi-pass membrane protein</topology>
    </subcellularLocation>
</comment>
<evidence type="ECO:0000256" key="8">
    <source>
        <dbReference type="RuleBase" id="RU363032"/>
    </source>
</evidence>
<dbReference type="RefSeq" id="WP_188941129.1">
    <property type="nucleotide sequence ID" value="NZ_BMNA01000003.1"/>
</dbReference>
<keyword evidence="5" id="KW-0029">Amino-acid transport</keyword>
<evidence type="ECO:0000256" key="1">
    <source>
        <dbReference type="ARBA" id="ARBA00004651"/>
    </source>
</evidence>
<dbReference type="PROSITE" id="PS50928">
    <property type="entry name" value="ABC_TM1"/>
    <property type="match status" value="1"/>
</dbReference>
<gene>
    <name evidence="10" type="ORF">GCM10011594_17480</name>
</gene>
<evidence type="ECO:0000256" key="7">
    <source>
        <dbReference type="ARBA" id="ARBA00023136"/>
    </source>
</evidence>
<keyword evidence="2 8" id="KW-0813">Transport</keyword>
<name>A0A917SUD0_9ACTN</name>
<evidence type="ECO:0000256" key="2">
    <source>
        <dbReference type="ARBA" id="ARBA00022448"/>
    </source>
</evidence>
<keyword evidence="4 8" id="KW-0812">Transmembrane</keyword>
<dbReference type="InterPro" id="IPR043429">
    <property type="entry name" value="ArtM/GltK/GlnP/TcyL/YhdX-like"/>
</dbReference>
<keyword evidence="7 8" id="KW-0472">Membrane</keyword>
<comment type="caution">
    <text evidence="10">The sequence shown here is derived from an EMBL/GenBank/DDBJ whole genome shotgun (WGS) entry which is preliminary data.</text>
</comment>
<comment type="similarity">
    <text evidence="8">Belongs to the binding-protein-dependent transport system permease family.</text>
</comment>
<dbReference type="Proteomes" id="UP000655208">
    <property type="component" value="Unassembled WGS sequence"/>
</dbReference>
<reference evidence="10" key="2">
    <citation type="submission" date="2020-09" db="EMBL/GenBank/DDBJ databases">
        <authorList>
            <person name="Sun Q."/>
            <person name="Zhou Y."/>
        </authorList>
    </citation>
    <scope>NUCLEOTIDE SEQUENCE</scope>
    <source>
        <strain evidence="10">CGMCC 4.7308</strain>
    </source>
</reference>
<dbReference type="EMBL" id="BMNA01000003">
    <property type="protein sequence ID" value="GGL98108.1"/>
    <property type="molecule type" value="Genomic_DNA"/>
</dbReference>
<dbReference type="NCBIfam" id="TIGR01726">
    <property type="entry name" value="HEQRo_perm_3TM"/>
    <property type="match status" value="1"/>
</dbReference>
<protein>
    <submittedName>
        <fullName evidence="10">ABC transporter permease</fullName>
    </submittedName>
</protein>
<organism evidence="10 11">
    <name type="scientific">Nakamurella endophytica</name>
    <dbReference type="NCBI Taxonomy" id="1748367"/>
    <lineage>
        <taxon>Bacteria</taxon>
        <taxon>Bacillati</taxon>
        <taxon>Actinomycetota</taxon>
        <taxon>Actinomycetes</taxon>
        <taxon>Nakamurellales</taxon>
        <taxon>Nakamurellaceae</taxon>
        <taxon>Nakamurella</taxon>
    </lineage>
</organism>
<dbReference type="GO" id="GO:0006865">
    <property type="term" value="P:amino acid transport"/>
    <property type="evidence" value="ECO:0007669"/>
    <property type="project" value="UniProtKB-KW"/>
</dbReference>
<dbReference type="SUPFAM" id="SSF161098">
    <property type="entry name" value="MetI-like"/>
    <property type="match status" value="1"/>
</dbReference>
<sequence length="239" mass="26268">MVWDWDLFVEQLTSTGFLEAAWTTVWLTVVAEGLAVALGGVVALGMLSTSRPVVAISGLYVWIWRGTPILVQLLVLYFGLPQIGIRPSVLQAALLGLVLNEGAYIAVLLRANLLAVPVGQSDAGRVLGLRRWQRIRLILLPQAIRTFLPALGNQVNSMIKTTSLVSVLSVQELLAHTRDTVSETYRPFEAFAVATVYYLAISSLWNLVQWALERRSDVTRRGGRRRPAVPAQLSRIGAP</sequence>
<feature type="transmembrane region" description="Helical" evidence="8">
    <location>
        <begin position="59"/>
        <end position="80"/>
    </location>
</feature>
<evidence type="ECO:0000256" key="5">
    <source>
        <dbReference type="ARBA" id="ARBA00022970"/>
    </source>
</evidence>
<feature type="transmembrane region" description="Helical" evidence="8">
    <location>
        <begin position="190"/>
        <end position="212"/>
    </location>
</feature>
<keyword evidence="6 8" id="KW-1133">Transmembrane helix</keyword>
<keyword evidence="3" id="KW-1003">Cell membrane</keyword>
<dbReference type="InterPro" id="IPR000515">
    <property type="entry name" value="MetI-like"/>
</dbReference>
<evidence type="ECO:0000259" key="9">
    <source>
        <dbReference type="PROSITE" id="PS50928"/>
    </source>
</evidence>
<dbReference type="InterPro" id="IPR035906">
    <property type="entry name" value="MetI-like_sf"/>
</dbReference>
<evidence type="ECO:0000256" key="3">
    <source>
        <dbReference type="ARBA" id="ARBA00022475"/>
    </source>
</evidence>
<evidence type="ECO:0000256" key="4">
    <source>
        <dbReference type="ARBA" id="ARBA00022692"/>
    </source>
</evidence>
<dbReference type="Gene3D" id="1.10.3720.10">
    <property type="entry name" value="MetI-like"/>
    <property type="match status" value="1"/>
</dbReference>
<dbReference type="Pfam" id="PF00528">
    <property type="entry name" value="BPD_transp_1"/>
    <property type="match status" value="1"/>
</dbReference>
<evidence type="ECO:0000256" key="6">
    <source>
        <dbReference type="ARBA" id="ARBA00022989"/>
    </source>
</evidence>
<accession>A0A917SUD0</accession>
<dbReference type="PANTHER" id="PTHR30614">
    <property type="entry name" value="MEMBRANE COMPONENT OF AMINO ACID ABC TRANSPORTER"/>
    <property type="match status" value="1"/>
</dbReference>
<proteinExistence type="inferred from homology"/>
<keyword evidence="11" id="KW-1185">Reference proteome</keyword>
<dbReference type="InterPro" id="IPR010065">
    <property type="entry name" value="AA_ABC_transptr_permease_3TM"/>
</dbReference>
<dbReference type="AlphaFoldDB" id="A0A917SUD0"/>